<keyword evidence="1" id="KW-0812">Transmembrane</keyword>
<dbReference type="EMBL" id="CP034015">
    <property type="protein sequence ID" value="AZG74527.1"/>
    <property type="molecule type" value="Genomic_DNA"/>
</dbReference>
<name>A0A3G8LYL0_9GAMM</name>
<feature type="transmembrane region" description="Helical" evidence="1">
    <location>
        <begin position="16"/>
        <end position="37"/>
    </location>
</feature>
<protein>
    <submittedName>
        <fullName evidence="2">Uncharacterized protein</fullName>
    </submittedName>
</protein>
<sequence length="186" mass="21110">MHIKIHRLLQSTRGKLVFVLSFVLMIFIVISVINRIANSHNMGHFDCHADGYFSQQGESSLTVNKSDLWLTLDIDHHDAKLTYRLESSNSTEIAQLVGKVKRVDMGSFTYYLILTILPVRWQDNSRLHPYLRNEFGILPPQSIDGISVSQQVQVIDLDHTLTSATLKFLPSNNIWACQLISANTSD</sequence>
<keyword evidence="3" id="KW-1185">Reference proteome</keyword>
<dbReference type="OrthoDB" id="6262836at2"/>
<dbReference type="AlphaFoldDB" id="A0A3G8LYL0"/>
<dbReference type="Proteomes" id="UP000278035">
    <property type="component" value="Chromosome"/>
</dbReference>
<proteinExistence type="predicted"/>
<dbReference type="KEGG" id="slj:EGC82_18325"/>
<evidence type="ECO:0000313" key="3">
    <source>
        <dbReference type="Proteomes" id="UP000278035"/>
    </source>
</evidence>
<evidence type="ECO:0000313" key="2">
    <source>
        <dbReference type="EMBL" id="AZG74527.1"/>
    </source>
</evidence>
<organism evidence="2 3">
    <name type="scientific">Shewanella livingstonensis</name>
    <dbReference type="NCBI Taxonomy" id="150120"/>
    <lineage>
        <taxon>Bacteria</taxon>
        <taxon>Pseudomonadati</taxon>
        <taxon>Pseudomonadota</taxon>
        <taxon>Gammaproteobacteria</taxon>
        <taxon>Alteromonadales</taxon>
        <taxon>Shewanellaceae</taxon>
        <taxon>Shewanella</taxon>
    </lineage>
</organism>
<keyword evidence="1" id="KW-0472">Membrane</keyword>
<evidence type="ECO:0000256" key="1">
    <source>
        <dbReference type="SAM" id="Phobius"/>
    </source>
</evidence>
<dbReference type="RefSeq" id="WP_124732022.1">
    <property type="nucleotide sequence ID" value="NZ_CBCSKC010000005.1"/>
</dbReference>
<accession>A0A3G8LYL0</accession>
<reference evidence="3" key="1">
    <citation type="submission" date="2018-11" db="EMBL/GenBank/DDBJ databases">
        <title>Shewanella sp. M2.</title>
        <authorList>
            <person name="Hwang Y.J."/>
            <person name="Hwang C.Y."/>
        </authorList>
    </citation>
    <scope>NUCLEOTIDE SEQUENCE [LARGE SCALE GENOMIC DNA]</scope>
    <source>
        <strain evidence="3">LMG 19866</strain>
    </source>
</reference>
<gene>
    <name evidence="2" type="ORF">EGC82_18325</name>
</gene>
<keyword evidence="1" id="KW-1133">Transmembrane helix</keyword>